<proteinExistence type="predicted"/>
<accession>A0A9W6GR18</accession>
<evidence type="ECO:0000313" key="4">
    <source>
        <dbReference type="Proteomes" id="UP001144323"/>
    </source>
</evidence>
<name>A0A9W6GR18_9HYPH</name>
<dbReference type="AlphaFoldDB" id="A0A9W6GR18"/>
<feature type="chain" id="PRO_5040765394" description="TIGR02301 family protein" evidence="2">
    <location>
        <begin position="23"/>
        <end position="187"/>
    </location>
</feature>
<feature type="compositionally biased region" description="Low complexity" evidence="1">
    <location>
        <begin position="66"/>
        <end position="81"/>
    </location>
</feature>
<evidence type="ECO:0008006" key="5">
    <source>
        <dbReference type="Google" id="ProtNLM"/>
    </source>
</evidence>
<dbReference type="NCBIfam" id="TIGR02301">
    <property type="entry name" value="TIGR02301 family protein"/>
    <property type="match status" value="1"/>
</dbReference>
<dbReference type="EMBL" id="BSEC01000001">
    <property type="protein sequence ID" value="GLI91354.1"/>
    <property type="molecule type" value="Genomic_DNA"/>
</dbReference>
<evidence type="ECO:0000313" key="3">
    <source>
        <dbReference type="EMBL" id="GLI91354.1"/>
    </source>
</evidence>
<dbReference type="Pfam" id="PF09539">
    <property type="entry name" value="DUF2385"/>
    <property type="match status" value="1"/>
</dbReference>
<keyword evidence="2" id="KW-0732">Signal</keyword>
<reference evidence="3" key="1">
    <citation type="journal article" date="2023" name="Int. J. Syst. Evol. Microbiol.">
        <title>Methylocystis iwaonis sp. nov., a type II methane-oxidizing bacterium from surface soil of a rice paddy field in Japan, and emended description of the genus Methylocystis (ex Whittenbury et al. 1970) Bowman et al. 1993.</title>
        <authorList>
            <person name="Kaise H."/>
            <person name="Sawadogo J.B."/>
            <person name="Alam M.S."/>
            <person name="Ueno C."/>
            <person name="Dianou D."/>
            <person name="Shinjo R."/>
            <person name="Asakawa S."/>
        </authorList>
    </citation>
    <scope>NUCLEOTIDE SEQUENCE</scope>
    <source>
        <strain evidence="3">LMG27198</strain>
    </source>
</reference>
<sequence>MKRRLLLLALACALPTASPARAQGILDIFGPDRPERAAPSAPAAAARVEKAKKKTDAKKKADAAKAKPGAVKPDAGAKPAATGDAPPPPYEPQLVRLSEVIGALAFLRDLCGDKDGEEWRGKMSALIEAEAPGGPRRDKYVAAFNKGFRGYELTYRRCTPNAKDATARYLDEAEKISKDVSYRFGTP</sequence>
<organism evidence="3 4">
    <name type="scientific">Methylocystis echinoides</name>
    <dbReference type="NCBI Taxonomy" id="29468"/>
    <lineage>
        <taxon>Bacteria</taxon>
        <taxon>Pseudomonadati</taxon>
        <taxon>Pseudomonadota</taxon>
        <taxon>Alphaproteobacteria</taxon>
        <taxon>Hyphomicrobiales</taxon>
        <taxon>Methylocystaceae</taxon>
        <taxon>Methylocystis</taxon>
    </lineage>
</organism>
<dbReference type="RefSeq" id="WP_281799957.1">
    <property type="nucleotide sequence ID" value="NZ_BSEC01000001.1"/>
</dbReference>
<gene>
    <name evidence="3" type="ORF">LMG27198_03460</name>
</gene>
<evidence type="ECO:0000256" key="2">
    <source>
        <dbReference type="SAM" id="SignalP"/>
    </source>
</evidence>
<dbReference type="InterPro" id="IPR012645">
    <property type="entry name" value="CHP02301"/>
</dbReference>
<dbReference type="Proteomes" id="UP001144323">
    <property type="component" value="Unassembled WGS sequence"/>
</dbReference>
<feature type="compositionally biased region" description="Low complexity" evidence="1">
    <location>
        <begin position="37"/>
        <end position="46"/>
    </location>
</feature>
<evidence type="ECO:0000256" key="1">
    <source>
        <dbReference type="SAM" id="MobiDB-lite"/>
    </source>
</evidence>
<keyword evidence="4" id="KW-1185">Reference proteome</keyword>
<comment type="caution">
    <text evidence="3">The sequence shown here is derived from an EMBL/GenBank/DDBJ whole genome shotgun (WGS) entry which is preliminary data.</text>
</comment>
<feature type="signal peptide" evidence="2">
    <location>
        <begin position="1"/>
        <end position="22"/>
    </location>
</feature>
<protein>
    <recommendedName>
        <fullName evidence="5">TIGR02301 family protein</fullName>
    </recommendedName>
</protein>
<feature type="region of interest" description="Disordered" evidence="1">
    <location>
        <begin position="31"/>
        <end position="92"/>
    </location>
</feature>